<feature type="binding site" evidence="8">
    <location>
        <position position="59"/>
    </location>
    <ligand>
        <name>substrate</name>
    </ligand>
</feature>
<evidence type="ECO:0000256" key="4">
    <source>
        <dbReference type="ARBA" id="ARBA00022605"/>
    </source>
</evidence>
<keyword evidence="4 8" id="KW-0028">Amino-acid biosynthesis</keyword>
<dbReference type="PANTHER" id="PTHR31689:SF0">
    <property type="entry name" value="DIAMINOPIMELATE EPIMERASE"/>
    <property type="match status" value="1"/>
</dbReference>
<evidence type="ECO:0000256" key="2">
    <source>
        <dbReference type="ARBA" id="ARBA00010219"/>
    </source>
</evidence>
<feature type="binding site" evidence="8">
    <location>
        <begin position="190"/>
        <end position="191"/>
    </location>
    <ligand>
        <name>substrate</name>
    </ligand>
</feature>
<feature type="binding site" evidence="8">
    <location>
        <position position="6"/>
    </location>
    <ligand>
        <name>substrate</name>
    </ligand>
</feature>
<dbReference type="InterPro" id="IPR001653">
    <property type="entry name" value="DAP_epimerase_DapF"/>
</dbReference>
<sequence>MHGAGNDFVVFDNRTYGFLLDEIIALTPRLCHRRFGVGADGVLVLEPSERADYRMVYRNADGSDAGMCGNGARCLARFAVRSGFPEKVSFMVHGSRYEAEVTAQGVTVAFPVEPKPSAPLSLLGREAVAINSGTEHVVTWVESETLQDEPALRDQGREIRNKLELFPTGTNVNFACTARESNQIYLKTYERGVEDLTLACGTGALATAVAHHHKTKPEESGAFTYEILCSGGTLKTSFEYDPGEQRYRTLRLSGPALFTFDGTYFLDI</sequence>
<feature type="binding site" evidence="8">
    <location>
        <position position="171"/>
    </location>
    <ligand>
        <name>substrate</name>
    </ligand>
</feature>
<dbReference type="NCBIfam" id="TIGR00652">
    <property type="entry name" value="DapF"/>
    <property type="match status" value="1"/>
</dbReference>
<evidence type="ECO:0000256" key="6">
    <source>
        <dbReference type="ARBA" id="ARBA00023235"/>
    </source>
</evidence>
<dbReference type="Pfam" id="PF01678">
    <property type="entry name" value="DAP_epimerase"/>
    <property type="match status" value="2"/>
</dbReference>
<dbReference type="SUPFAM" id="SSF54506">
    <property type="entry name" value="Diaminopimelate epimerase-like"/>
    <property type="match status" value="2"/>
</dbReference>
<dbReference type="EC" id="5.1.1.7" evidence="3 8"/>
<dbReference type="AlphaFoldDB" id="A0A345UMC7"/>
<evidence type="ECO:0000313" key="11">
    <source>
        <dbReference type="Proteomes" id="UP000254808"/>
    </source>
</evidence>
<comment type="subcellular location">
    <subcellularLocation>
        <location evidence="8">Cytoplasm</location>
    </subcellularLocation>
</comment>
<feature type="active site" description="Proton acceptor" evidence="8">
    <location>
        <position position="200"/>
    </location>
</feature>
<accession>A0A345UMC7</accession>
<feature type="active site" description="Proton donor" evidence="8">
    <location>
        <position position="68"/>
    </location>
</feature>
<evidence type="ECO:0000256" key="7">
    <source>
        <dbReference type="ARBA" id="ARBA00051712"/>
    </source>
</evidence>
<keyword evidence="8" id="KW-0963">Cytoplasm</keyword>
<evidence type="ECO:0000256" key="8">
    <source>
        <dbReference type="HAMAP-Rule" id="MF_00197"/>
    </source>
</evidence>
<evidence type="ECO:0000256" key="3">
    <source>
        <dbReference type="ARBA" id="ARBA00013080"/>
    </source>
</evidence>
<dbReference type="GO" id="GO:0005829">
    <property type="term" value="C:cytosol"/>
    <property type="evidence" value="ECO:0007669"/>
    <property type="project" value="TreeGrafter"/>
</dbReference>
<keyword evidence="11" id="KW-1185">Reference proteome</keyword>
<protein>
    <recommendedName>
        <fullName evidence="3 8">Diaminopimelate epimerase</fullName>
        <shortName evidence="8">DAP epimerase</shortName>
        <ecNumber evidence="3 8">5.1.1.7</ecNumber>
    </recommendedName>
    <alternativeName>
        <fullName evidence="8">PLP-independent amino acid racemase</fullName>
    </alternativeName>
</protein>
<evidence type="ECO:0000256" key="5">
    <source>
        <dbReference type="ARBA" id="ARBA00023154"/>
    </source>
</evidence>
<dbReference type="PROSITE" id="PS01326">
    <property type="entry name" value="DAP_EPIMERASE"/>
    <property type="match status" value="1"/>
</dbReference>
<dbReference type="Gene3D" id="3.10.310.10">
    <property type="entry name" value="Diaminopimelate Epimerase, Chain A, domain 1"/>
    <property type="match status" value="2"/>
</dbReference>
<dbReference type="Proteomes" id="UP000254808">
    <property type="component" value="Chromosome"/>
</dbReference>
<comment type="function">
    <text evidence="8">Catalyzes the stereoinversion of LL-2,6-diaminopimelate (L,L-DAP) to meso-diaminopimelate (meso-DAP), a precursor of L-lysine and an essential component of the bacterial peptidoglycan.</text>
</comment>
<keyword evidence="6 8" id="KW-0413">Isomerase</keyword>
<feature type="binding site" evidence="8">
    <location>
        <begin position="201"/>
        <end position="202"/>
    </location>
    <ligand>
        <name>substrate</name>
    </ligand>
</feature>
<reference evidence="10 11" key="1">
    <citation type="submission" date="2018-03" db="EMBL/GenBank/DDBJ databases">
        <title>Phenotypic and genomic properties of Cyclonatronum proteinivorum gen. nov., sp. nov., a haloalkaliphilic bacteroidete from soda lakes possessing Na+-translocating rhodopsin.</title>
        <authorList>
            <person name="Toshchakov S.V."/>
            <person name="Korzhenkov A."/>
            <person name="Samarov N.I."/>
            <person name="Kublanov I.V."/>
            <person name="Muntyan M.S."/>
            <person name="Sorokin D.Y."/>
        </authorList>
    </citation>
    <scope>NUCLEOTIDE SEQUENCE [LARGE SCALE GENOMIC DNA]</scope>
    <source>
        <strain evidence="10 11">Omega</strain>
    </source>
</reference>
<dbReference type="GO" id="GO:0008837">
    <property type="term" value="F:diaminopimelate epimerase activity"/>
    <property type="evidence" value="ECO:0007669"/>
    <property type="project" value="UniProtKB-UniRule"/>
</dbReference>
<dbReference type="EMBL" id="CP027806">
    <property type="protein sequence ID" value="AXJ01629.1"/>
    <property type="molecule type" value="Genomic_DNA"/>
</dbReference>
<feature type="site" description="Could be important to modulate the pK values of the two catalytic cysteine residues" evidence="8">
    <location>
        <position position="136"/>
    </location>
</feature>
<comment type="subunit">
    <text evidence="8">Homodimer.</text>
</comment>
<name>A0A345UMC7_9BACT</name>
<comment type="pathway">
    <text evidence="1 8">Amino-acid biosynthesis; L-lysine biosynthesis via DAP pathway; DL-2,6-diaminopimelate from LL-2,6-diaminopimelate: step 1/1.</text>
</comment>
<gene>
    <name evidence="8" type="primary">dapF</name>
    <name evidence="10" type="ORF">CYPRO_2387</name>
</gene>
<dbReference type="InterPro" id="IPR018510">
    <property type="entry name" value="DAP_epimerase_AS"/>
</dbReference>
<evidence type="ECO:0000256" key="9">
    <source>
        <dbReference type="PROSITE-ProRule" id="PRU10125"/>
    </source>
</evidence>
<feature type="active site" evidence="9">
    <location>
        <position position="68"/>
    </location>
</feature>
<proteinExistence type="inferred from homology"/>
<comment type="catalytic activity">
    <reaction evidence="7 8">
        <text>(2S,6S)-2,6-diaminopimelate = meso-2,6-diaminopimelate</text>
        <dbReference type="Rhea" id="RHEA:15393"/>
        <dbReference type="ChEBI" id="CHEBI:57609"/>
        <dbReference type="ChEBI" id="CHEBI:57791"/>
        <dbReference type="EC" id="5.1.1.7"/>
    </reaction>
</comment>
<evidence type="ECO:0000313" key="10">
    <source>
        <dbReference type="EMBL" id="AXJ01629.1"/>
    </source>
</evidence>
<dbReference type="HAMAP" id="MF_00197">
    <property type="entry name" value="DAP_epimerase"/>
    <property type="match status" value="1"/>
</dbReference>
<dbReference type="PANTHER" id="PTHR31689">
    <property type="entry name" value="DIAMINOPIMELATE EPIMERASE, CHLOROPLASTIC"/>
    <property type="match status" value="1"/>
</dbReference>
<keyword evidence="5 8" id="KW-0457">Lysine biosynthesis</keyword>
<evidence type="ECO:0000256" key="1">
    <source>
        <dbReference type="ARBA" id="ARBA00005196"/>
    </source>
</evidence>
<dbReference type="KEGG" id="cprv:CYPRO_2387"/>
<comment type="similarity">
    <text evidence="2 8">Belongs to the diaminopimelate epimerase family.</text>
</comment>
<feature type="site" description="Could be important to modulate the pK values of the two catalytic cysteine residues" evidence="8">
    <location>
        <position position="190"/>
    </location>
</feature>
<dbReference type="UniPathway" id="UPA00034">
    <property type="reaction ID" value="UER00025"/>
</dbReference>
<dbReference type="GO" id="GO:0009089">
    <property type="term" value="P:lysine biosynthetic process via diaminopimelate"/>
    <property type="evidence" value="ECO:0007669"/>
    <property type="project" value="UniProtKB-UniRule"/>
</dbReference>
<comment type="caution">
    <text evidence="8">Lacks conserved residue(s) required for the propagation of feature annotation.</text>
</comment>
<organism evidence="10 11">
    <name type="scientific">Cyclonatronum proteinivorum</name>
    <dbReference type="NCBI Taxonomy" id="1457365"/>
    <lineage>
        <taxon>Bacteria</taxon>
        <taxon>Pseudomonadati</taxon>
        <taxon>Balneolota</taxon>
        <taxon>Balneolia</taxon>
        <taxon>Balneolales</taxon>
        <taxon>Cyclonatronaceae</taxon>
        <taxon>Cyclonatronum</taxon>
    </lineage>
</organism>
<feature type="binding site" evidence="8">
    <location>
        <begin position="69"/>
        <end position="70"/>
    </location>
    <ligand>
        <name>substrate</name>
    </ligand>
</feature>